<accession>A0AAU8MZN0</accession>
<gene>
    <name evidence="3" type="ORF">ABU614_10245</name>
</gene>
<reference evidence="3" key="1">
    <citation type="submission" date="2024-06" db="EMBL/GenBank/DDBJ databases">
        <authorList>
            <person name="Li S."/>
        </authorList>
    </citation>
    <scope>NUCLEOTIDE SEQUENCE</scope>
    <source>
        <strain evidence="3">SR10</strain>
    </source>
</reference>
<dbReference type="InterPro" id="IPR019734">
    <property type="entry name" value="TPR_rpt"/>
</dbReference>
<dbReference type="InterPro" id="IPR011990">
    <property type="entry name" value="TPR-like_helical_dom_sf"/>
</dbReference>
<sequence length="162" mass="17428">MNAHTVAAAAAGLFLVGTSAGQAGEDAAKSLLQLALVQAGKNGSWERVGAGRVYYFGGLKPQGQAVFDAILGGKHEDSDVYRIARVYAEAGEWDKAKPLFERFLANNHDDARALAEVGANYLLQGDRATAERPFDRAFELEGKDPWLTQYVAGAYLGVRPQE</sequence>
<name>A0AAU8MZN0_9GAMM</name>
<feature type="chain" id="PRO_5043997944" evidence="2">
    <location>
        <begin position="24"/>
        <end position="162"/>
    </location>
</feature>
<feature type="signal peptide" evidence="2">
    <location>
        <begin position="1"/>
        <end position="23"/>
    </location>
</feature>
<dbReference type="RefSeq" id="WP_363800472.1">
    <property type="nucleotide sequence ID" value="NZ_CP159925.1"/>
</dbReference>
<feature type="repeat" description="TPR" evidence="1">
    <location>
        <begin position="111"/>
        <end position="144"/>
    </location>
</feature>
<evidence type="ECO:0000313" key="3">
    <source>
        <dbReference type="EMBL" id="XCO77136.1"/>
    </source>
</evidence>
<dbReference type="EMBL" id="CP159925">
    <property type="protein sequence ID" value="XCO77136.1"/>
    <property type="molecule type" value="Genomic_DNA"/>
</dbReference>
<proteinExistence type="predicted"/>
<dbReference type="Gene3D" id="1.25.40.10">
    <property type="entry name" value="Tetratricopeptide repeat domain"/>
    <property type="match status" value="1"/>
</dbReference>
<keyword evidence="1" id="KW-0802">TPR repeat</keyword>
<organism evidence="3">
    <name type="scientific">Lysobacter firmicutimachus</name>
    <dbReference type="NCBI Taxonomy" id="1792846"/>
    <lineage>
        <taxon>Bacteria</taxon>
        <taxon>Pseudomonadati</taxon>
        <taxon>Pseudomonadota</taxon>
        <taxon>Gammaproteobacteria</taxon>
        <taxon>Lysobacterales</taxon>
        <taxon>Lysobacteraceae</taxon>
        <taxon>Lysobacter</taxon>
    </lineage>
</organism>
<protein>
    <submittedName>
        <fullName evidence="3">Tetratricopeptide repeat protein</fullName>
    </submittedName>
</protein>
<evidence type="ECO:0000256" key="1">
    <source>
        <dbReference type="PROSITE-ProRule" id="PRU00339"/>
    </source>
</evidence>
<evidence type="ECO:0000256" key="2">
    <source>
        <dbReference type="SAM" id="SignalP"/>
    </source>
</evidence>
<dbReference type="PROSITE" id="PS50005">
    <property type="entry name" value="TPR"/>
    <property type="match status" value="1"/>
</dbReference>
<keyword evidence="2" id="KW-0732">Signal</keyword>
<dbReference type="AlphaFoldDB" id="A0AAU8MZN0"/>
<dbReference type="SUPFAM" id="SSF48452">
    <property type="entry name" value="TPR-like"/>
    <property type="match status" value="1"/>
</dbReference>